<evidence type="ECO:0000313" key="2">
    <source>
        <dbReference type="EMBL" id="RDX81089.1"/>
    </source>
</evidence>
<organism evidence="2 3">
    <name type="scientific">Mucuna pruriens</name>
    <name type="common">Velvet bean</name>
    <name type="synonym">Dolichos pruriens</name>
    <dbReference type="NCBI Taxonomy" id="157652"/>
    <lineage>
        <taxon>Eukaryota</taxon>
        <taxon>Viridiplantae</taxon>
        <taxon>Streptophyta</taxon>
        <taxon>Embryophyta</taxon>
        <taxon>Tracheophyta</taxon>
        <taxon>Spermatophyta</taxon>
        <taxon>Magnoliopsida</taxon>
        <taxon>eudicotyledons</taxon>
        <taxon>Gunneridae</taxon>
        <taxon>Pentapetalae</taxon>
        <taxon>rosids</taxon>
        <taxon>fabids</taxon>
        <taxon>Fabales</taxon>
        <taxon>Fabaceae</taxon>
        <taxon>Papilionoideae</taxon>
        <taxon>50 kb inversion clade</taxon>
        <taxon>NPAAA clade</taxon>
        <taxon>indigoferoid/millettioid clade</taxon>
        <taxon>Phaseoleae</taxon>
        <taxon>Mucuna</taxon>
    </lineage>
</organism>
<dbReference type="InterPro" id="IPR012337">
    <property type="entry name" value="RNaseH-like_sf"/>
</dbReference>
<gene>
    <name evidence="2" type="ORF">CR513_38279</name>
</gene>
<name>A0A371FRX5_MUCPR</name>
<keyword evidence="3" id="KW-1185">Reference proteome</keyword>
<dbReference type="Proteomes" id="UP000257109">
    <property type="component" value="Unassembled WGS sequence"/>
</dbReference>
<proteinExistence type="predicted"/>
<dbReference type="GO" id="GO:0046983">
    <property type="term" value="F:protein dimerization activity"/>
    <property type="evidence" value="ECO:0007669"/>
    <property type="project" value="InterPro"/>
</dbReference>
<feature type="non-terminal residue" evidence="2">
    <location>
        <position position="1"/>
    </location>
</feature>
<dbReference type="AlphaFoldDB" id="A0A371FRX5"/>
<dbReference type="SUPFAM" id="SSF53098">
    <property type="entry name" value="Ribonuclease H-like"/>
    <property type="match status" value="1"/>
</dbReference>
<reference evidence="2" key="1">
    <citation type="submission" date="2018-05" db="EMBL/GenBank/DDBJ databases">
        <title>Draft genome of Mucuna pruriens seed.</title>
        <authorList>
            <person name="Nnadi N.E."/>
            <person name="Vos R."/>
            <person name="Hasami M.H."/>
            <person name="Devisetty U.K."/>
            <person name="Aguiy J.C."/>
        </authorList>
    </citation>
    <scope>NUCLEOTIDE SEQUENCE [LARGE SCALE GENOMIC DNA]</scope>
    <source>
        <strain evidence="2">JCA_2017</strain>
    </source>
</reference>
<evidence type="ECO:0000259" key="1">
    <source>
        <dbReference type="Pfam" id="PF05699"/>
    </source>
</evidence>
<comment type="caution">
    <text evidence="2">The sequence shown here is derived from an EMBL/GenBank/DDBJ whole genome shotgun (WGS) entry which is preliminary data.</text>
</comment>
<evidence type="ECO:0000313" key="3">
    <source>
        <dbReference type="Proteomes" id="UP000257109"/>
    </source>
</evidence>
<feature type="domain" description="HAT C-terminal dimerisation" evidence="1">
    <location>
        <begin position="14"/>
        <end position="80"/>
    </location>
</feature>
<dbReference type="OrthoDB" id="1426641at2759"/>
<dbReference type="Pfam" id="PF05699">
    <property type="entry name" value="Dimer_Tnp_hAT"/>
    <property type="match status" value="1"/>
</dbReference>
<dbReference type="STRING" id="157652.A0A371FRX5"/>
<protein>
    <recommendedName>
        <fullName evidence="1">HAT C-terminal dimerisation domain-containing protein</fullName>
    </recommendedName>
</protein>
<dbReference type="InterPro" id="IPR008906">
    <property type="entry name" value="HATC_C_dom"/>
</dbReference>
<dbReference type="EMBL" id="QJKJ01008017">
    <property type="protein sequence ID" value="RDX81089.1"/>
    <property type="molecule type" value="Genomic_DNA"/>
</dbReference>
<sequence>MKASICRHEGKEWTLDPKSWWVMHGSFVPLLQKLSLRLLVQPTSSSTERNLSTYSFIQSLKRNKLNPKIVVDLVYIHTNLRLLSRKSEEYMKGSTKMWDICGDAYGSFDGVRNLEVA</sequence>
<accession>A0A371FRX5</accession>